<dbReference type="InterPro" id="IPR052016">
    <property type="entry name" value="Bact_Sigma-Reg"/>
</dbReference>
<gene>
    <name evidence="3" type="ORF">M3N64_10440</name>
</gene>
<reference evidence="3 4" key="1">
    <citation type="submission" date="2022-05" db="EMBL/GenBank/DDBJ databases">
        <title>Sporolactobacillus sp nov CPB3-1, isolated from tree bark (Mangifera indica L.).</title>
        <authorList>
            <person name="Phuengjayaem S."/>
            <person name="Tanasupawat S."/>
        </authorList>
    </citation>
    <scope>NUCLEOTIDE SEQUENCE [LARGE SCALE GENOMIC DNA]</scope>
    <source>
        <strain evidence="3 4">CPB3-1</strain>
    </source>
</reference>
<comment type="caution">
    <text evidence="3">The sequence shown here is derived from an EMBL/GenBank/DDBJ whole genome shotgun (WGS) entry which is preliminary data.</text>
</comment>
<dbReference type="PANTHER" id="PTHR43156:SF15">
    <property type="entry name" value="PHOSPHOSERINE PHOSPHATASE RSBU"/>
    <property type="match status" value="1"/>
</dbReference>
<name>A0ABT0MBV5_9BACL</name>
<organism evidence="3 4">
    <name type="scientific">Sporolactobacillus mangiferae</name>
    <dbReference type="NCBI Taxonomy" id="2940498"/>
    <lineage>
        <taxon>Bacteria</taxon>
        <taxon>Bacillati</taxon>
        <taxon>Bacillota</taxon>
        <taxon>Bacilli</taxon>
        <taxon>Bacillales</taxon>
        <taxon>Sporolactobacillaceae</taxon>
        <taxon>Sporolactobacillus</taxon>
    </lineage>
</organism>
<dbReference type="PANTHER" id="PTHR43156">
    <property type="entry name" value="STAGE II SPORULATION PROTEIN E-RELATED"/>
    <property type="match status" value="1"/>
</dbReference>
<sequence>METQEDESQLSEYRTLLAHYISQKDQKLPTEESEHLRRQLHACGILPEDLLGLHIEALKGAGIFSESAMMRSLNFLMKMMSGYSKAYREHQELKDWQKQLDTELDIASALQKTLLDGKVPACSFADIGAISEPAKRMSGDYYRIVNDGKRLVVTIADIVGKGIPAAMCMSMIKYAMDSLPENSQGAPSYILSLLNRVVERNVDTNMFITMFYGVYDPETGIFSNSSAGHEPGFYYSAREDRFMDLEARGLSLGLAREAEYKEYARRIYSGDMIFLLTDGVTEIRKDHDFIEREQIVALIRRWMHLPAAEIVKQVMRALKKMQDFSLQDDFTFIAIKF</sequence>
<feature type="domain" description="PPM-type phosphatase" evidence="2">
    <location>
        <begin position="122"/>
        <end position="337"/>
    </location>
</feature>
<evidence type="ECO:0000313" key="3">
    <source>
        <dbReference type="EMBL" id="MCL1632355.1"/>
    </source>
</evidence>
<dbReference type="InterPro" id="IPR036457">
    <property type="entry name" value="PPM-type-like_dom_sf"/>
</dbReference>
<dbReference type="InterPro" id="IPR014787">
    <property type="entry name" value="PSer_Pase_RsbU_N"/>
</dbReference>
<evidence type="ECO:0000259" key="2">
    <source>
        <dbReference type="SMART" id="SM00331"/>
    </source>
</evidence>
<proteinExistence type="predicted"/>
<dbReference type="Gene3D" id="3.60.40.10">
    <property type="entry name" value="PPM-type phosphatase domain"/>
    <property type="match status" value="1"/>
</dbReference>
<dbReference type="Pfam" id="PF08673">
    <property type="entry name" value="RsbU_N"/>
    <property type="match status" value="1"/>
</dbReference>
<dbReference type="Gene3D" id="1.10.1240.30">
    <property type="entry name" value="KaiA/RbsU domain"/>
    <property type="match status" value="1"/>
</dbReference>
<keyword evidence="1" id="KW-0378">Hydrolase</keyword>
<dbReference type="InterPro" id="IPR017944">
    <property type="entry name" value="KaiA/RbsU_helical_domain_sf"/>
</dbReference>
<dbReference type="Pfam" id="PF07228">
    <property type="entry name" value="SpoIIE"/>
    <property type="match status" value="1"/>
</dbReference>
<dbReference type="SUPFAM" id="SSF81606">
    <property type="entry name" value="PP2C-like"/>
    <property type="match status" value="1"/>
</dbReference>
<dbReference type="InterPro" id="IPR001932">
    <property type="entry name" value="PPM-type_phosphatase-like_dom"/>
</dbReference>
<evidence type="ECO:0000256" key="1">
    <source>
        <dbReference type="ARBA" id="ARBA00022801"/>
    </source>
</evidence>
<dbReference type="RefSeq" id="WP_249102015.1">
    <property type="nucleotide sequence ID" value="NZ_JAMAST010000013.1"/>
</dbReference>
<evidence type="ECO:0000313" key="4">
    <source>
        <dbReference type="Proteomes" id="UP001203004"/>
    </source>
</evidence>
<dbReference type="Proteomes" id="UP001203004">
    <property type="component" value="Unassembled WGS sequence"/>
</dbReference>
<dbReference type="SMART" id="SM00331">
    <property type="entry name" value="PP2C_SIG"/>
    <property type="match status" value="1"/>
</dbReference>
<protein>
    <submittedName>
        <fullName evidence="3">PP2C family protein-serine/threonine phosphatase</fullName>
    </submittedName>
</protein>
<accession>A0ABT0MBV5</accession>
<dbReference type="EMBL" id="JAMAST010000013">
    <property type="protein sequence ID" value="MCL1632355.1"/>
    <property type="molecule type" value="Genomic_DNA"/>
</dbReference>
<dbReference type="SUPFAM" id="SSF101215">
    <property type="entry name" value="KaiA/RbsU domain"/>
    <property type="match status" value="1"/>
</dbReference>
<keyword evidence="4" id="KW-1185">Reference proteome</keyword>